<evidence type="ECO:0000313" key="5">
    <source>
        <dbReference type="Proteomes" id="UP000308768"/>
    </source>
</evidence>
<keyword evidence="2" id="KW-1133">Transmembrane helix</keyword>
<keyword evidence="2" id="KW-0812">Transmembrane</keyword>
<dbReference type="AlphaFoldDB" id="A0A4U0XRA9"/>
<evidence type="ECO:0000313" key="4">
    <source>
        <dbReference type="EMBL" id="TKA80162.1"/>
    </source>
</evidence>
<dbReference type="Proteomes" id="UP000308768">
    <property type="component" value="Unassembled WGS sequence"/>
</dbReference>
<feature type="region of interest" description="Disordered" evidence="1">
    <location>
        <begin position="33"/>
        <end position="82"/>
    </location>
</feature>
<evidence type="ECO:0000256" key="1">
    <source>
        <dbReference type="SAM" id="MobiDB-lite"/>
    </source>
</evidence>
<keyword evidence="5" id="KW-1185">Reference proteome</keyword>
<sequence length="262" mass="29615">MSPMPIPRFLLPRGSLYLRDAATRQAIGRFIAAPSRNASSSAQPSKPLVLEKPARFNPPSHASRPRTKPRAYPGPALSEEVRQEQKTKKYPNMMPPEGSFMHSFLTNKLLHTWITLGTLFSLAGFVFVKNFTTTTVYKDMLPENREFYSHPFRFLSTYFEVYKLQVAYTSAETADRRRRKVEDVQKRNEYRKAHGLDQSQGLGGWTAKTDTENIGPALNTDGVVTAVAPAAVAEAASREGEQETYTDFEGRKKPIKKWLGIW</sequence>
<keyword evidence="2" id="KW-0472">Membrane</keyword>
<feature type="transmembrane region" description="Helical" evidence="2">
    <location>
        <begin position="109"/>
        <end position="128"/>
    </location>
</feature>
<dbReference type="OrthoDB" id="5397827at2759"/>
<reference evidence="4 5" key="1">
    <citation type="submission" date="2017-03" db="EMBL/GenBank/DDBJ databases">
        <title>Genomes of endolithic fungi from Antarctica.</title>
        <authorList>
            <person name="Coleine C."/>
            <person name="Masonjones S."/>
            <person name="Stajich J.E."/>
        </authorList>
    </citation>
    <scope>NUCLEOTIDE SEQUENCE [LARGE SCALE GENOMIC DNA]</scope>
    <source>
        <strain evidence="4 5">CCFEE 5187</strain>
    </source>
</reference>
<dbReference type="EMBL" id="NAJN01002437">
    <property type="protein sequence ID" value="TKA52646.1"/>
    <property type="molecule type" value="Genomic_DNA"/>
</dbReference>
<name>A0A4U0XRA9_9PEZI</name>
<accession>A0A4U0XRA9</accession>
<comment type="caution">
    <text evidence="4">The sequence shown here is derived from an EMBL/GenBank/DDBJ whole genome shotgun (WGS) entry which is preliminary data.</text>
</comment>
<protein>
    <submittedName>
        <fullName evidence="4">Uncharacterized protein</fullName>
    </submittedName>
</protein>
<dbReference type="EMBL" id="NAJN01000068">
    <property type="protein sequence ID" value="TKA80162.1"/>
    <property type="molecule type" value="Genomic_DNA"/>
</dbReference>
<proteinExistence type="predicted"/>
<evidence type="ECO:0000256" key="2">
    <source>
        <dbReference type="SAM" id="Phobius"/>
    </source>
</evidence>
<organism evidence="4 5">
    <name type="scientific">Cryomyces minteri</name>
    <dbReference type="NCBI Taxonomy" id="331657"/>
    <lineage>
        <taxon>Eukaryota</taxon>
        <taxon>Fungi</taxon>
        <taxon>Dikarya</taxon>
        <taxon>Ascomycota</taxon>
        <taxon>Pezizomycotina</taxon>
        <taxon>Dothideomycetes</taxon>
        <taxon>Dothideomycetes incertae sedis</taxon>
        <taxon>Cryomyces</taxon>
    </lineage>
</organism>
<gene>
    <name evidence="4" type="ORF">B0A49_00768</name>
    <name evidence="3" type="ORF">B0A49_12239</name>
</gene>
<dbReference type="STRING" id="331657.A0A4U0XRA9"/>
<evidence type="ECO:0000313" key="3">
    <source>
        <dbReference type="EMBL" id="TKA52646.1"/>
    </source>
</evidence>